<evidence type="ECO:0000313" key="3">
    <source>
        <dbReference type="EMBL" id="MDF1612469.1"/>
    </source>
</evidence>
<dbReference type="GO" id="GO:0006629">
    <property type="term" value="P:lipid metabolic process"/>
    <property type="evidence" value="ECO:0007669"/>
    <property type="project" value="InterPro"/>
</dbReference>
<dbReference type="PANTHER" id="PTHR36305:SF1">
    <property type="entry name" value="PHOSPHATIDYLGLYCEROPHOSPHATASE A"/>
    <property type="match status" value="1"/>
</dbReference>
<keyword evidence="1" id="KW-0812">Transmembrane</keyword>
<dbReference type="SUPFAM" id="SSF101307">
    <property type="entry name" value="YutG-like"/>
    <property type="match status" value="1"/>
</dbReference>
<dbReference type="EMBL" id="JARGDL010000014">
    <property type="protein sequence ID" value="MDF1612469.1"/>
    <property type="molecule type" value="Genomic_DNA"/>
</dbReference>
<dbReference type="GO" id="GO:0008962">
    <property type="term" value="F:phosphatidylglycerophosphatase activity"/>
    <property type="evidence" value="ECO:0007669"/>
    <property type="project" value="InterPro"/>
</dbReference>
<gene>
    <name evidence="3" type="ORF">P0M35_09925</name>
</gene>
<evidence type="ECO:0000313" key="4">
    <source>
        <dbReference type="Proteomes" id="UP001221302"/>
    </source>
</evidence>
<feature type="domain" description="YutG/PgpA" evidence="2">
    <location>
        <begin position="10"/>
        <end position="145"/>
    </location>
</feature>
<evidence type="ECO:0000259" key="2">
    <source>
        <dbReference type="Pfam" id="PF04608"/>
    </source>
</evidence>
<dbReference type="Proteomes" id="UP001221302">
    <property type="component" value="Unassembled WGS sequence"/>
</dbReference>
<proteinExistence type="predicted"/>
<protein>
    <submittedName>
        <fullName evidence="3">Phosphatidylglycerophosphatase A</fullName>
    </submittedName>
</protein>
<feature type="transmembrane region" description="Helical" evidence="1">
    <location>
        <begin position="83"/>
        <end position="104"/>
    </location>
</feature>
<dbReference type="AlphaFoldDB" id="A0AAE3P195"/>
<evidence type="ECO:0000256" key="1">
    <source>
        <dbReference type="SAM" id="Phobius"/>
    </source>
</evidence>
<feature type="transmembrane region" description="Helical" evidence="1">
    <location>
        <begin position="21"/>
        <end position="38"/>
    </location>
</feature>
<feature type="transmembrane region" description="Helical" evidence="1">
    <location>
        <begin position="44"/>
        <end position="62"/>
    </location>
</feature>
<dbReference type="RefSeq" id="WP_321536240.1">
    <property type="nucleotide sequence ID" value="NZ_JARGDL010000014.1"/>
</dbReference>
<keyword evidence="1" id="KW-0472">Membrane</keyword>
<accession>A0AAE3P195</accession>
<comment type="caution">
    <text evidence="3">The sequence shown here is derived from an EMBL/GenBank/DDBJ whole genome shotgun (WGS) entry which is preliminary data.</text>
</comment>
<dbReference type="CDD" id="cd06971">
    <property type="entry name" value="PgpA"/>
    <property type="match status" value="1"/>
</dbReference>
<keyword evidence="4" id="KW-1185">Reference proteome</keyword>
<feature type="transmembrane region" description="Helical" evidence="1">
    <location>
        <begin position="132"/>
        <end position="153"/>
    </location>
</feature>
<name>A0AAE3P195_9BACT</name>
<dbReference type="PIRSF" id="PIRSF006162">
    <property type="entry name" value="PgpA"/>
    <property type="match status" value="1"/>
</dbReference>
<dbReference type="InterPro" id="IPR007686">
    <property type="entry name" value="YutG/PgpA"/>
</dbReference>
<reference evidence="3" key="1">
    <citation type="submission" date="2023-03" db="EMBL/GenBank/DDBJ databases">
        <title>Stygiobacter electus gen. nov., sp. nov., facultatively anaerobic thermotolerant bacterium of the class Ignavibacteria from a well of Yessentuki mineral water deposit.</title>
        <authorList>
            <person name="Podosokorskaya O.A."/>
            <person name="Elcheninov A.G."/>
            <person name="Petrova N.F."/>
            <person name="Zavarzina D.G."/>
            <person name="Kublanov I.V."/>
            <person name="Merkel A.Y."/>
        </authorList>
    </citation>
    <scope>NUCLEOTIDE SEQUENCE</scope>
    <source>
        <strain evidence="3">09-Me</strain>
    </source>
</reference>
<dbReference type="InterPro" id="IPR036681">
    <property type="entry name" value="PgpA-like_sf"/>
</dbReference>
<dbReference type="InterPro" id="IPR026037">
    <property type="entry name" value="PgpA"/>
</dbReference>
<sequence>MKINFFENLIGSGFYTGYIKKASGTFGSLAGLLIYLIPGFENPSVMIFFISLFIVIGVPIAIKFENKYGTDPKEYTNDEVIGMWISLLFVPKKIWWIIIAFLIWRFLDIVKPFPAKQLENVKNGWGVLLDDIAAGIYSFIILQLIIYVFNLIIN</sequence>
<organism evidence="3 4">
    <name type="scientific">Stygiobacter electus</name>
    <dbReference type="NCBI Taxonomy" id="3032292"/>
    <lineage>
        <taxon>Bacteria</taxon>
        <taxon>Pseudomonadati</taxon>
        <taxon>Ignavibacteriota</taxon>
        <taxon>Ignavibacteria</taxon>
        <taxon>Ignavibacteriales</taxon>
        <taxon>Melioribacteraceae</taxon>
        <taxon>Stygiobacter</taxon>
    </lineage>
</organism>
<dbReference type="PANTHER" id="PTHR36305">
    <property type="entry name" value="PHOSPHATIDYLGLYCEROPHOSPHATASE A"/>
    <property type="match status" value="1"/>
</dbReference>
<keyword evidence="1" id="KW-1133">Transmembrane helix</keyword>
<dbReference type="Pfam" id="PF04608">
    <property type="entry name" value="PgpA"/>
    <property type="match status" value="1"/>
</dbReference>